<keyword evidence="4 7" id="KW-0812">Transmembrane</keyword>
<dbReference type="InterPro" id="IPR003453">
    <property type="entry name" value="ABC_MlaE_roteobac"/>
</dbReference>
<dbReference type="STRING" id="1653476.THC_0187"/>
<keyword evidence="5 7" id="KW-1133">Transmembrane helix</keyword>
<dbReference type="PATRIC" id="fig|1653476.3.peg.192"/>
<feature type="transmembrane region" description="Helical" evidence="7">
    <location>
        <begin position="199"/>
        <end position="219"/>
    </location>
</feature>
<keyword evidence="9" id="KW-1185">Reference proteome</keyword>
<protein>
    <submittedName>
        <fullName evidence="8">ABC transporter permease</fullName>
    </submittedName>
</protein>
<evidence type="ECO:0000256" key="5">
    <source>
        <dbReference type="ARBA" id="ARBA00022989"/>
    </source>
</evidence>
<evidence type="ECO:0000256" key="6">
    <source>
        <dbReference type="ARBA" id="ARBA00023136"/>
    </source>
</evidence>
<keyword evidence="3" id="KW-0813">Transport</keyword>
<feature type="transmembrane region" description="Helical" evidence="7">
    <location>
        <begin position="146"/>
        <end position="178"/>
    </location>
</feature>
<evidence type="ECO:0000313" key="8">
    <source>
        <dbReference type="EMBL" id="BAU22587.1"/>
    </source>
</evidence>
<dbReference type="PANTHER" id="PTHR30188:SF4">
    <property type="entry name" value="PROTEIN TRIGALACTOSYLDIACYLGLYCEROL 1, CHLOROPLASTIC"/>
    <property type="match status" value="1"/>
</dbReference>
<dbReference type="GO" id="GO:0005548">
    <property type="term" value="F:phospholipid transporter activity"/>
    <property type="evidence" value="ECO:0007669"/>
    <property type="project" value="TreeGrafter"/>
</dbReference>
<sequence>MNPFFKLGKGFIRLIQESGGIFLFFWQAFFYTFTPPLRIRLYFKQMEFIGVKSWLVVSLTALFSGMVTAYQVHHALIKFGGQSVLGGVVALTLTRELGPVLSAIMVVARAGSAITAEIGSMRITEQIDALKIMAVNPIQYLITPRLWAAMLVVPLLTAMADLIGIAGGYLIGVFVLGIDHGIFMARMEDMVELIDIMSGIYKSIFFGAFMVAVCGYKGYFASGGAEGVGKATTEAVVISSVGILISDYILTTIFF</sequence>
<organism evidence="8 9">
    <name type="scientific">Caldimicrobium thiodismutans</name>
    <dbReference type="NCBI Taxonomy" id="1653476"/>
    <lineage>
        <taxon>Bacteria</taxon>
        <taxon>Pseudomonadati</taxon>
        <taxon>Thermodesulfobacteriota</taxon>
        <taxon>Thermodesulfobacteria</taxon>
        <taxon>Thermodesulfobacteriales</taxon>
        <taxon>Thermodesulfobacteriaceae</taxon>
        <taxon>Caldimicrobium</taxon>
    </lineage>
</organism>
<feature type="transmembrane region" description="Helical" evidence="7">
    <location>
        <begin position="54"/>
        <end position="72"/>
    </location>
</feature>
<dbReference type="Proteomes" id="UP000068196">
    <property type="component" value="Chromosome"/>
</dbReference>
<dbReference type="PANTHER" id="PTHR30188">
    <property type="entry name" value="ABC TRANSPORTER PERMEASE PROTEIN-RELATED"/>
    <property type="match status" value="1"/>
</dbReference>
<reference evidence="9" key="2">
    <citation type="journal article" date="2016" name="Int. J. Syst. Evol. Microbiol.">
        <title>Caldimicrobium thiodismutans sp. nov., a sulfur-disproportionating bacterium isolated from a hot spring.</title>
        <authorList>
            <person name="Kojima H."/>
            <person name="Umezawa K."/>
            <person name="Fukui M."/>
        </authorList>
    </citation>
    <scope>NUCLEOTIDE SEQUENCE [LARGE SCALE GENOMIC DNA]</scope>
    <source>
        <strain evidence="9">TF1</strain>
    </source>
</reference>
<name>A0A0U4W092_9BACT</name>
<gene>
    <name evidence="8" type="ORF">THC_0187</name>
</gene>
<evidence type="ECO:0000256" key="2">
    <source>
        <dbReference type="ARBA" id="ARBA00007556"/>
    </source>
</evidence>
<evidence type="ECO:0000256" key="1">
    <source>
        <dbReference type="ARBA" id="ARBA00004141"/>
    </source>
</evidence>
<evidence type="ECO:0000256" key="3">
    <source>
        <dbReference type="ARBA" id="ARBA00022448"/>
    </source>
</evidence>
<dbReference type="KEGG" id="cthi:THC_0187"/>
<dbReference type="RefSeq" id="WP_068512006.1">
    <property type="nucleotide sequence ID" value="NZ_AP014945.1"/>
</dbReference>
<accession>A0A0U4W092</accession>
<dbReference type="AlphaFoldDB" id="A0A0U4W092"/>
<comment type="subcellular location">
    <subcellularLocation>
        <location evidence="1">Membrane</location>
        <topology evidence="1">Multi-pass membrane protein</topology>
    </subcellularLocation>
</comment>
<dbReference type="NCBIfam" id="TIGR00056">
    <property type="entry name" value="MlaE family lipid ABC transporter permease subunit"/>
    <property type="match status" value="1"/>
</dbReference>
<feature type="transmembrane region" description="Helical" evidence="7">
    <location>
        <begin position="12"/>
        <end position="33"/>
    </location>
</feature>
<dbReference type="EMBL" id="AP014945">
    <property type="protein sequence ID" value="BAU22587.1"/>
    <property type="molecule type" value="Genomic_DNA"/>
</dbReference>
<keyword evidence="6 7" id="KW-0472">Membrane</keyword>
<proteinExistence type="inferred from homology"/>
<reference evidence="8 9" key="1">
    <citation type="journal article" date="2016" name="Int. J. Syst. Evol. Microbiol.">
        <title>Caldimicrobium thiodismutans sp. nov., a sulfur-disproportionating bacterium isolated from a hot spring, and emended description of the genus Caldimicrobium.</title>
        <authorList>
            <person name="Kojima H."/>
            <person name="Umezawa K."/>
            <person name="Fukui M."/>
        </authorList>
    </citation>
    <scope>NUCLEOTIDE SEQUENCE [LARGE SCALE GENOMIC DNA]</scope>
    <source>
        <strain evidence="8 9">TF1</strain>
    </source>
</reference>
<dbReference type="InterPro" id="IPR030802">
    <property type="entry name" value="Permease_MalE"/>
</dbReference>
<dbReference type="Pfam" id="PF02405">
    <property type="entry name" value="MlaE"/>
    <property type="match status" value="1"/>
</dbReference>
<dbReference type="GO" id="GO:0043190">
    <property type="term" value="C:ATP-binding cassette (ABC) transporter complex"/>
    <property type="evidence" value="ECO:0007669"/>
    <property type="project" value="InterPro"/>
</dbReference>
<feature type="transmembrane region" description="Helical" evidence="7">
    <location>
        <begin position="231"/>
        <end position="250"/>
    </location>
</feature>
<evidence type="ECO:0000313" key="9">
    <source>
        <dbReference type="Proteomes" id="UP000068196"/>
    </source>
</evidence>
<evidence type="ECO:0000256" key="7">
    <source>
        <dbReference type="RuleBase" id="RU362044"/>
    </source>
</evidence>
<evidence type="ECO:0000256" key="4">
    <source>
        <dbReference type="ARBA" id="ARBA00022692"/>
    </source>
</evidence>
<comment type="similarity">
    <text evidence="2 7">Belongs to the MlaE permease family.</text>
</comment>
<dbReference type="OrthoDB" id="9806241at2"/>